<organism evidence="3 4">
    <name type="scientific">Dictyostelium firmibasis</name>
    <dbReference type="NCBI Taxonomy" id="79012"/>
    <lineage>
        <taxon>Eukaryota</taxon>
        <taxon>Amoebozoa</taxon>
        <taxon>Evosea</taxon>
        <taxon>Eumycetozoa</taxon>
        <taxon>Dictyostelia</taxon>
        <taxon>Dictyosteliales</taxon>
        <taxon>Dictyosteliaceae</taxon>
        <taxon>Dictyostelium</taxon>
    </lineage>
</organism>
<reference evidence="3 4" key="1">
    <citation type="submission" date="2023-11" db="EMBL/GenBank/DDBJ databases">
        <title>Dfirmibasis_genome.</title>
        <authorList>
            <person name="Edelbroek B."/>
            <person name="Kjellin J."/>
            <person name="Jerlstrom-Hultqvist J."/>
            <person name="Soderbom F."/>
        </authorList>
    </citation>
    <scope>NUCLEOTIDE SEQUENCE [LARGE SCALE GENOMIC DNA]</scope>
    <source>
        <strain evidence="3 4">TNS-C-14</strain>
    </source>
</reference>
<comment type="caution">
    <text evidence="3">The sequence shown here is derived from an EMBL/GenBank/DDBJ whole genome shotgun (WGS) entry which is preliminary data.</text>
</comment>
<evidence type="ECO:0000313" key="3">
    <source>
        <dbReference type="EMBL" id="KAK5575199.1"/>
    </source>
</evidence>
<keyword evidence="1" id="KW-0175">Coiled coil</keyword>
<dbReference type="AlphaFoldDB" id="A0AAN7TLY2"/>
<dbReference type="EMBL" id="JAVFKY010000006">
    <property type="protein sequence ID" value="KAK5575199.1"/>
    <property type="molecule type" value="Genomic_DNA"/>
</dbReference>
<evidence type="ECO:0000256" key="2">
    <source>
        <dbReference type="SAM" id="MobiDB-lite"/>
    </source>
</evidence>
<accession>A0AAN7TLY2</accession>
<feature type="region of interest" description="Disordered" evidence="2">
    <location>
        <begin position="1"/>
        <end position="21"/>
    </location>
</feature>
<evidence type="ECO:0000256" key="1">
    <source>
        <dbReference type="SAM" id="Coils"/>
    </source>
</evidence>
<protein>
    <submittedName>
        <fullName evidence="3">Uncharacterized protein</fullName>
    </submittedName>
</protein>
<dbReference type="Proteomes" id="UP001344447">
    <property type="component" value="Unassembled WGS sequence"/>
</dbReference>
<sequence>MENENNNVSIQDVMSKPTESETSFTSDFKKSLKSFGVSDQGISLLDKDDDLFKRFVTRDEIDKQNAFLLKQGDYFTKSVELEEENIFLKEKIEKLEKEIQIQNEIILKLRNEKK</sequence>
<name>A0AAN7TLY2_9MYCE</name>
<proteinExistence type="predicted"/>
<evidence type="ECO:0000313" key="4">
    <source>
        <dbReference type="Proteomes" id="UP001344447"/>
    </source>
</evidence>
<keyword evidence="4" id="KW-1185">Reference proteome</keyword>
<feature type="compositionally biased region" description="Polar residues" evidence="2">
    <location>
        <begin position="1"/>
        <end position="12"/>
    </location>
</feature>
<gene>
    <name evidence="3" type="ORF">RB653_010455</name>
</gene>
<feature type="coiled-coil region" evidence="1">
    <location>
        <begin position="78"/>
        <end position="112"/>
    </location>
</feature>